<dbReference type="InterPro" id="IPR022998">
    <property type="entry name" value="ThiamineP_synth_TenI"/>
</dbReference>
<evidence type="ECO:0000256" key="2">
    <source>
        <dbReference type="ARBA" id="ARBA00005165"/>
    </source>
</evidence>
<keyword evidence="3 10" id="KW-0808">Transferase</keyword>
<keyword evidence="6 10" id="KW-0784">Thiamine biosynthesis</keyword>
<evidence type="ECO:0000256" key="10">
    <source>
        <dbReference type="RuleBase" id="RU003826"/>
    </source>
</evidence>
<dbReference type="InterPro" id="IPR034291">
    <property type="entry name" value="TMP_synthase"/>
</dbReference>
<dbReference type="FunFam" id="3.20.20.70:FF:000064">
    <property type="entry name" value="Thiamine-phosphate synthase"/>
    <property type="match status" value="1"/>
</dbReference>
<feature type="domain" description="Thiamine phosphate synthase/TenI" evidence="12">
    <location>
        <begin position="25"/>
        <end position="194"/>
    </location>
</feature>
<evidence type="ECO:0000313" key="14">
    <source>
        <dbReference type="Proteomes" id="UP000033633"/>
    </source>
</evidence>
<dbReference type="GO" id="GO:0004789">
    <property type="term" value="F:thiamine-phosphate diphosphorylase activity"/>
    <property type="evidence" value="ECO:0007669"/>
    <property type="project" value="UniProtKB-EC"/>
</dbReference>
<dbReference type="GO" id="GO:0046872">
    <property type="term" value="F:metal ion binding"/>
    <property type="evidence" value="ECO:0007669"/>
    <property type="project" value="UniProtKB-KW"/>
</dbReference>
<comment type="catalytic activity">
    <reaction evidence="8 10">
        <text>2-(2-carboxy-4-methylthiazol-5-yl)ethyl phosphate + 4-amino-2-methyl-5-(diphosphooxymethyl)pyrimidine + 2 H(+) = thiamine phosphate + CO2 + diphosphate</text>
        <dbReference type="Rhea" id="RHEA:47848"/>
        <dbReference type="ChEBI" id="CHEBI:15378"/>
        <dbReference type="ChEBI" id="CHEBI:16526"/>
        <dbReference type="ChEBI" id="CHEBI:33019"/>
        <dbReference type="ChEBI" id="CHEBI:37575"/>
        <dbReference type="ChEBI" id="CHEBI:57841"/>
        <dbReference type="ChEBI" id="CHEBI:62890"/>
        <dbReference type="EC" id="2.5.1.3"/>
    </reaction>
</comment>
<keyword evidence="14" id="KW-1185">Reference proteome</keyword>
<evidence type="ECO:0000256" key="9">
    <source>
        <dbReference type="ARBA" id="ARBA00047883"/>
    </source>
</evidence>
<dbReference type="EMBL" id="JWYV01000017">
    <property type="protein sequence ID" value="KKC98629.1"/>
    <property type="molecule type" value="Genomic_DNA"/>
</dbReference>
<dbReference type="GO" id="GO:0009229">
    <property type="term" value="P:thiamine diphosphate biosynthetic process"/>
    <property type="evidence" value="ECO:0007669"/>
    <property type="project" value="UniProtKB-UniPathway"/>
</dbReference>
<comment type="cofactor">
    <cofactor evidence="1">
        <name>Mg(2+)</name>
        <dbReference type="ChEBI" id="CHEBI:18420"/>
    </cofactor>
</comment>
<sequence>MSEVMQASFPVMEGGIGPLYPVVDDVRWIARLLPLGVKTVQLRIKDPAHPELEAQIIDAIRLGREHNAQVFINDYWQLALRHGAYGVHLGQEDLDIADLDALRQANIRLGVSTRTAAELQRGLALAPSYVAIGHIFPTPTKDMPTSPQGVAQLKAHLGTVAGRYPTVAIGGIDLTNVADVWQTGVSCVAVVRAVTAAADLEQALAAFADKLVR</sequence>
<dbReference type="Gene3D" id="3.20.20.70">
    <property type="entry name" value="Aldolase class I"/>
    <property type="match status" value="1"/>
</dbReference>
<evidence type="ECO:0000256" key="11">
    <source>
        <dbReference type="RuleBase" id="RU004253"/>
    </source>
</evidence>
<evidence type="ECO:0000256" key="8">
    <source>
        <dbReference type="ARBA" id="ARBA00047851"/>
    </source>
</evidence>
<evidence type="ECO:0000313" key="13">
    <source>
        <dbReference type="EMBL" id="KKC98629.1"/>
    </source>
</evidence>
<evidence type="ECO:0000256" key="3">
    <source>
        <dbReference type="ARBA" id="ARBA00022679"/>
    </source>
</evidence>
<dbReference type="PANTHER" id="PTHR20857:SF15">
    <property type="entry name" value="THIAMINE-PHOSPHATE SYNTHASE"/>
    <property type="match status" value="1"/>
</dbReference>
<comment type="similarity">
    <text evidence="10">Belongs to the thiamine-phosphate synthase family.</text>
</comment>
<dbReference type="Proteomes" id="UP000033633">
    <property type="component" value="Unassembled WGS sequence"/>
</dbReference>
<dbReference type="OrthoDB" id="9810880at2"/>
<dbReference type="InterPro" id="IPR013785">
    <property type="entry name" value="Aldolase_TIM"/>
</dbReference>
<comment type="caution">
    <text evidence="13">The sequence shown here is derived from an EMBL/GenBank/DDBJ whole genome shotgun (WGS) entry which is preliminary data.</text>
</comment>
<dbReference type="RefSeq" id="WP_046221809.1">
    <property type="nucleotide sequence ID" value="NZ_JWYV01000017.1"/>
</dbReference>
<evidence type="ECO:0000256" key="6">
    <source>
        <dbReference type="ARBA" id="ARBA00022977"/>
    </source>
</evidence>
<evidence type="ECO:0000256" key="5">
    <source>
        <dbReference type="ARBA" id="ARBA00022842"/>
    </source>
</evidence>
<comment type="catalytic activity">
    <reaction evidence="9 10">
        <text>2-[(2R,5Z)-2-carboxy-4-methylthiazol-5(2H)-ylidene]ethyl phosphate + 4-amino-2-methyl-5-(diphosphooxymethyl)pyrimidine + 2 H(+) = thiamine phosphate + CO2 + diphosphate</text>
        <dbReference type="Rhea" id="RHEA:47844"/>
        <dbReference type="ChEBI" id="CHEBI:15378"/>
        <dbReference type="ChEBI" id="CHEBI:16526"/>
        <dbReference type="ChEBI" id="CHEBI:33019"/>
        <dbReference type="ChEBI" id="CHEBI:37575"/>
        <dbReference type="ChEBI" id="CHEBI:57841"/>
        <dbReference type="ChEBI" id="CHEBI:62899"/>
        <dbReference type="EC" id="2.5.1.3"/>
    </reaction>
</comment>
<dbReference type="GO" id="GO:0005737">
    <property type="term" value="C:cytoplasm"/>
    <property type="evidence" value="ECO:0007669"/>
    <property type="project" value="TreeGrafter"/>
</dbReference>
<accession>A0A0F5VAW5</accession>
<dbReference type="SUPFAM" id="SSF51391">
    <property type="entry name" value="Thiamin phosphate synthase"/>
    <property type="match status" value="1"/>
</dbReference>
<dbReference type="UniPathway" id="UPA00060">
    <property type="reaction ID" value="UER00141"/>
</dbReference>
<dbReference type="Pfam" id="PF02581">
    <property type="entry name" value="TMP-TENI"/>
    <property type="match status" value="1"/>
</dbReference>
<evidence type="ECO:0000256" key="7">
    <source>
        <dbReference type="ARBA" id="ARBA00047334"/>
    </source>
</evidence>
<keyword evidence="5" id="KW-0460">Magnesium</keyword>
<evidence type="ECO:0000256" key="4">
    <source>
        <dbReference type="ARBA" id="ARBA00022723"/>
    </source>
</evidence>
<reference evidence="13 14" key="1">
    <citation type="submission" date="2014-12" db="EMBL/GenBank/DDBJ databases">
        <title>Mercury Reductase activity and rhizosphere competence traits in the genome of root associated Photobacterium halotolerans MELD1.</title>
        <authorList>
            <person name="Mathew D.C."/>
            <person name="Huang C.-C."/>
        </authorList>
    </citation>
    <scope>NUCLEOTIDE SEQUENCE [LARGE SCALE GENOMIC DNA]</scope>
    <source>
        <strain evidence="13 14">MELD1</strain>
    </source>
</reference>
<dbReference type="EC" id="2.5.1.3" evidence="10"/>
<dbReference type="PANTHER" id="PTHR20857">
    <property type="entry name" value="THIAMINE-PHOSPHATE PYROPHOSPHORYLASE"/>
    <property type="match status" value="1"/>
</dbReference>
<evidence type="ECO:0000259" key="12">
    <source>
        <dbReference type="Pfam" id="PF02581"/>
    </source>
</evidence>
<dbReference type="NCBIfam" id="TIGR00693">
    <property type="entry name" value="thiE"/>
    <property type="match status" value="1"/>
</dbReference>
<organism evidence="13 14">
    <name type="scientific">Photobacterium halotolerans</name>
    <dbReference type="NCBI Taxonomy" id="265726"/>
    <lineage>
        <taxon>Bacteria</taxon>
        <taxon>Pseudomonadati</taxon>
        <taxon>Pseudomonadota</taxon>
        <taxon>Gammaproteobacteria</taxon>
        <taxon>Vibrionales</taxon>
        <taxon>Vibrionaceae</taxon>
        <taxon>Photobacterium</taxon>
    </lineage>
</organism>
<name>A0A0F5VAW5_9GAMM</name>
<gene>
    <name evidence="13" type="ORF">KY46_16960</name>
</gene>
<dbReference type="PATRIC" id="fig|265726.11.peg.1659"/>
<evidence type="ECO:0000256" key="1">
    <source>
        <dbReference type="ARBA" id="ARBA00001946"/>
    </source>
</evidence>
<protein>
    <recommendedName>
        <fullName evidence="10">Thiamine-phosphate synthase</fullName>
        <ecNumber evidence="10">2.5.1.3</ecNumber>
    </recommendedName>
    <alternativeName>
        <fullName evidence="10">Thiamine-phosphate pyrophosphorylase</fullName>
    </alternativeName>
</protein>
<dbReference type="InterPro" id="IPR036206">
    <property type="entry name" value="ThiamineP_synth_sf"/>
</dbReference>
<proteinExistence type="inferred from homology"/>
<dbReference type="AlphaFoldDB" id="A0A0F5VAW5"/>
<dbReference type="CDD" id="cd00564">
    <property type="entry name" value="TMP_TenI"/>
    <property type="match status" value="1"/>
</dbReference>
<dbReference type="GO" id="GO:0009228">
    <property type="term" value="P:thiamine biosynthetic process"/>
    <property type="evidence" value="ECO:0007669"/>
    <property type="project" value="UniProtKB-KW"/>
</dbReference>
<comment type="pathway">
    <text evidence="2 11">Cofactor biosynthesis; thiamine diphosphate biosynthesis; thiamine phosphate from 4-amino-2-methyl-5-diphosphomethylpyrimidine and 4-methyl-5-(2-phosphoethyl)-thiazole: step 1/1.</text>
</comment>
<dbReference type="NCBIfam" id="NF002904">
    <property type="entry name" value="PRK03512.1"/>
    <property type="match status" value="1"/>
</dbReference>
<dbReference type="STRING" id="265726.KY46_16960"/>
<keyword evidence="4" id="KW-0479">Metal-binding</keyword>
<comment type="catalytic activity">
    <reaction evidence="7 10">
        <text>4-methyl-5-(2-phosphooxyethyl)-thiazole + 4-amino-2-methyl-5-(diphosphooxymethyl)pyrimidine + H(+) = thiamine phosphate + diphosphate</text>
        <dbReference type="Rhea" id="RHEA:22328"/>
        <dbReference type="ChEBI" id="CHEBI:15378"/>
        <dbReference type="ChEBI" id="CHEBI:33019"/>
        <dbReference type="ChEBI" id="CHEBI:37575"/>
        <dbReference type="ChEBI" id="CHEBI:57841"/>
        <dbReference type="ChEBI" id="CHEBI:58296"/>
        <dbReference type="EC" id="2.5.1.3"/>
    </reaction>
</comment>